<dbReference type="OrthoDB" id="4960712at2759"/>
<name>A0A0A0HVI9_PARBD</name>
<feature type="domain" description="Fungal-type protein kinase" evidence="1">
    <location>
        <begin position="62"/>
        <end position="142"/>
    </location>
</feature>
<dbReference type="Pfam" id="PF17667">
    <property type="entry name" value="Pkinase_fungal"/>
    <property type="match status" value="1"/>
</dbReference>
<dbReference type="InParanoid" id="A0A0A0HVI9"/>
<keyword evidence="3" id="KW-1185">Reference proteome</keyword>
<organism evidence="2 3">
    <name type="scientific">Paracoccidioides brasiliensis (strain Pb18)</name>
    <dbReference type="NCBI Taxonomy" id="502780"/>
    <lineage>
        <taxon>Eukaryota</taxon>
        <taxon>Fungi</taxon>
        <taxon>Dikarya</taxon>
        <taxon>Ascomycota</taxon>
        <taxon>Pezizomycotina</taxon>
        <taxon>Eurotiomycetes</taxon>
        <taxon>Eurotiomycetidae</taxon>
        <taxon>Onygenales</taxon>
        <taxon>Ajellomycetaceae</taxon>
        <taxon>Paracoccidioides</taxon>
    </lineage>
</organism>
<dbReference type="VEuPathDB" id="FungiDB:PADG_12471"/>
<dbReference type="KEGG" id="pbn:PADG_12471"/>
<accession>A0A0A0HVI9</accession>
<evidence type="ECO:0000313" key="2">
    <source>
        <dbReference type="EMBL" id="KGM91450.1"/>
    </source>
</evidence>
<dbReference type="STRING" id="502780.A0A0A0HVI9"/>
<dbReference type="EMBL" id="KN275974">
    <property type="protein sequence ID" value="KGM91450.1"/>
    <property type="molecule type" value="Genomic_DNA"/>
</dbReference>
<dbReference type="eggNOG" id="ENOG502S5WB">
    <property type="taxonomic scope" value="Eukaryota"/>
</dbReference>
<dbReference type="Proteomes" id="UP000001628">
    <property type="component" value="Unassembled WGS sequence"/>
</dbReference>
<dbReference type="InterPro" id="IPR040976">
    <property type="entry name" value="Pkinase_fungal"/>
</dbReference>
<evidence type="ECO:0000259" key="1">
    <source>
        <dbReference type="Pfam" id="PF17667"/>
    </source>
</evidence>
<dbReference type="AlphaFoldDB" id="A0A0A0HVI9"/>
<reference evidence="2 3" key="1">
    <citation type="journal article" date="2011" name="PLoS Genet.">
        <title>Comparative genomic analysis of human fungal pathogens causing paracoccidioidomycosis.</title>
        <authorList>
            <person name="Desjardins C.A."/>
            <person name="Champion M.D."/>
            <person name="Holder J.W."/>
            <person name="Muszewska A."/>
            <person name="Goldberg J."/>
            <person name="Bailao A.M."/>
            <person name="Brigido M.M."/>
            <person name="Ferreira M.E."/>
            <person name="Garcia A.M."/>
            <person name="Grynberg M."/>
            <person name="Gujja S."/>
            <person name="Heiman D.I."/>
            <person name="Henn M.R."/>
            <person name="Kodira C.D."/>
            <person name="Leon-Narvaez H."/>
            <person name="Longo L.V."/>
            <person name="Ma L.J."/>
            <person name="Malavazi I."/>
            <person name="Matsuo A.L."/>
            <person name="Morais F.V."/>
            <person name="Pereira M."/>
            <person name="Rodriguez-Brito S."/>
            <person name="Sakthikumar S."/>
            <person name="Salem-Izacc S.M."/>
            <person name="Sykes S.M."/>
            <person name="Teixeira M.M."/>
            <person name="Vallejo M.C."/>
            <person name="Walter M.E."/>
            <person name="Yandava C."/>
            <person name="Young S."/>
            <person name="Zeng Q."/>
            <person name="Zucker J."/>
            <person name="Felipe M.S."/>
            <person name="Goldman G.H."/>
            <person name="Haas B.J."/>
            <person name="McEwen J.G."/>
            <person name="Nino-Vega G."/>
            <person name="Puccia R."/>
            <person name="San-Blas G."/>
            <person name="Soares C.M."/>
            <person name="Birren B.W."/>
            <person name="Cuomo C.A."/>
        </authorList>
    </citation>
    <scope>NUCLEOTIDE SEQUENCE [LARGE SCALE GENOMIC DNA]</scope>
    <source>
        <strain evidence="2 3">Pb18</strain>
    </source>
</reference>
<evidence type="ECO:0000313" key="3">
    <source>
        <dbReference type="Proteomes" id="UP000001628"/>
    </source>
</evidence>
<protein>
    <recommendedName>
        <fullName evidence="1">Fungal-type protein kinase domain-containing protein</fullName>
    </recommendedName>
</protein>
<dbReference type="RefSeq" id="XP_010763843.1">
    <property type="nucleotide sequence ID" value="XM_010765541.1"/>
</dbReference>
<dbReference type="HOGENOM" id="CLU_1787419_0_0_1"/>
<gene>
    <name evidence="2" type="ORF">PADG_12471</name>
</gene>
<dbReference type="GeneID" id="22588368"/>
<proteinExistence type="predicted"/>
<sequence>MTEGTSWWLASSESPKEEIRAKGTLCCRWATTPPSGSSTHSLSAGPRWMRRCLTARVPTAQSIINAYEDSRQFFQVHVGYTTMSDEELGLNTLISRDEGGSKSITARGPGTSEEMVLQLGELHFFQHAIVFCGTICFLANKDRWKV</sequence>